<evidence type="ECO:0000256" key="1">
    <source>
        <dbReference type="SAM" id="MobiDB-lite"/>
    </source>
</evidence>
<dbReference type="EMBL" id="CP038267">
    <property type="protein sequence ID" value="QBR92493.1"/>
    <property type="molecule type" value="Genomic_DNA"/>
</dbReference>
<keyword evidence="4" id="KW-1185">Reference proteome</keyword>
<dbReference type="PANTHER" id="PTHR36933:SF1">
    <property type="entry name" value="SLL0788 PROTEIN"/>
    <property type="match status" value="1"/>
</dbReference>
<dbReference type="AlphaFoldDB" id="A0A4P7GKM0"/>
<reference evidence="3 4" key="1">
    <citation type="submission" date="2019-03" db="EMBL/GenBank/DDBJ databases">
        <title>Three New Species of Nocardioides, Nocardioides euryhalodurans sp. nov., Nocardioides seonyuensis sp. nov. and Nocardioides eburneoflavus sp. nov., Iolated from Soil.</title>
        <authorList>
            <person name="Roh S.G."/>
            <person name="Lee C."/>
            <person name="Kim M.-K."/>
            <person name="Kim S.B."/>
        </authorList>
    </citation>
    <scope>NUCLEOTIDE SEQUENCE [LARGE SCALE GENOMIC DNA]</scope>
    <source>
        <strain evidence="3 4">MMS17-SY117</strain>
    </source>
</reference>
<dbReference type="InterPro" id="IPR005183">
    <property type="entry name" value="DUF305_CopM-like"/>
</dbReference>
<organism evidence="3 4">
    <name type="scientific">Nocardioides euryhalodurans</name>
    <dbReference type="NCBI Taxonomy" id="2518370"/>
    <lineage>
        <taxon>Bacteria</taxon>
        <taxon>Bacillati</taxon>
        <taxon>Actinomycetota</taxon>
        <taxon>Actinomycetes</taxon>
        <taxon>Propionibacteriales</taxon>
        <taxon>Nocardioidaceae</taxon>
        <taxon>Nocardioides</taxon>
    </lineage>
</organism>
<dbReference type="InterPro" id="IPR012347">
    <property type="entry name" value="Ferritin-like"/>
</dbReference>
<feature type="domain" description="DUF305" evidence="2">
    <location>
        <begin position="83"/>
        <end position="240"/>
    </location>
</feature>
<dbReference type="KEGG" id="noy:EXE57_09535"/>
<dbReference type="Proteomes" id="UP000294894">
    <property type="component" value="Chromosome"/>
</dbReference>
<accession>A0A4P7GKM0</accession>
<dbReference type="RefSeq" id="WP_135076863.1">
    <property type="nucleotide sequence ID" value="NZ_CP038267.1"/>
</dbReference>
<dbReference type="PANTHER" id="PTHR36933">
    <property type="entry name" value="SLL0788 PROTEIN"/>
    <property type="match status" value="1"/>
</dbReference>
<feature type="region of interest" description="Disordered" evidence="1">
    <location>
        <begin position="39"/>
        <end position="78"/>
    </location>
</feature>
<evidence type="ECO:0000313" key="4">
    <source>
        <dbReference type="Proteomes" id="UP000294894"/>
    </source>
</evidence>
<name>A0A4P7GKM0_9ACTN</name>
<dbReference type="Pfam" id="PF03713">
    <property type="entry name" value="DUF305"/>
    <property type="match status" value="1"/>
</dbReference>
<protein>
    <submittedName>
        <fullName evidence="3">DUF305 domain-containing protein</fullName>
    </submittedName>
</protein>
<gene>
    <name evidence="3" type="ORF">EXE57_09535</name>
</gene>
<dbReference type="OrthoDB" id="26872at2"/>
<evidence type="ECO:0000313" key="3">
    <source>
        <dbReference type="EMBL" id="QBR92493.1"/>
    </source>
</evidence>
<dbReference type="Gene3D" id="1.20.1260.10">
    <property type="match status" value="1"/>
</dbReference>
<sequence>MNHQTFCSLILGRIQVRTPFARYAAATALATLALVTGCSSDEPPREDDSAAQSKIIQPGRPGEGNETVDPDTTVEAAPTNDDDVMFMQMMVPHHAQALEMCELAQTRAEDPQVVAIARRIKGAQGPEISGMAAWLQARQIEVPESMADLEGHGAHGGHGEDGGETMSMPGMLTGQQMRELAAADGAEFDRLFLAGMIQHHRGAVDMANEAMGAGSDTLALELAADIATGQLAEIGRMQDVRRSL</sequence>
<evidence type="ECO:0000259" key="2">
    <source>
        <dbReference type="Pfam" id="PF03713"/>
    </source>
</evidence>
<proteinExistence type="predicted"/>